<evidence type="ECO:0000256" key="1">
    <source>
        <dbReference type="SAM" id="MobiDB-lite"/>
    </source>
</evidence>
<dbReference type="Proteomes" id="UP000703269">
    <property type="component" value="Unassembled WGS sequence"/>
</dbReference>
<dbReference type="EMBL" id="BPQB01000008">
    <property type="protein sequence ID" value="GJE87911.1"/>
    <property type="molecule type" value="Genomic_DNA"/>
</dbReference>
<evidence type="ECO:0000313" key="2">
    <source>
        <dbReference type="EMBL" id="GJE87911.1"/>
    </source>
</evidence>
<organism evidence="2 3">
    <name type="scientific">Phanerochaete sordida</name>
    <dbReference type="NCBI Taxonomy" id="48140"/>
    <lineage>
        <taxon>Eukaryota</taxon>
        <taxon>Fungi</taxon>
        <taxon>Dikarya</taxon>
        <taxon>Basidiomycota</taxon>
        <taxon>Agaricomycotina</taxon>
        <taxon>Agaricomycetes</taxon>
        <taxon>Polyporales</taxon>
        <taxon>Phanerochaetaceae</taxon>
        <taxon>Phanerochaete</taxon>
    </lineage>
</organism>
<sequence>MEPRPGTLKPNLSNTKAHPLKGTLSALCKSERTKTTAWNYYLFLKTVREGPDATVLPLGYMSICAFLASEHLGEFDVQLKEAYEKSEVKTGDKFWRNVNAVEEILLEASRNSQSTQPRLHYSRLDTFPEPCIECKRSGLQCYRVQRVKGKRTSKKCMSCFHTSRMCKLPPSRNKHEEEEDELSDDDSDWQPNTTKTMKQRLEKIENRGKKQAQKPGAKRTDCPPLAPFNAPSVKVNPHTTGVAAIPSTTRQSASSSTQPAKGPAVTPMKRIQTKASSSNLIPAQKPQTSPTKAAVKKAAGLPPNSIANDAGSSKAAQPCSQQTPTTLVVDKDQSTPSLAGLRKPGPGRSSQGLVPPASDSADGQPTSSFTAATVDTSPVAGPSSSASQSHTTVRVVKKERLSNASKQSSGRASPAGGPSGTQAPAHPMPCVKQERSASGSGSTLSSAPGRRATMIQAPATSQPQSQASASVPPAPSSQVMRPPGSAFDFGLADGPTSFGSVAIPTSLEPAIEAEPSQRLSSRGRFGASPKTGLLHAEANQAKPRDWTSPKRPSEESSAQAQKRRRISVVDPAATGLPENALSSKITSISAPAASPGTQPTPPQSRKHTPIAGSSASQPSSPMPSPNQPSAPSLPSLVTSQLVREIGELPGESHSSAQTRLPTPISPLSRSATLPTQDLNGTSQSAPRDGSRYSKESSPQQPADPRRSLPTPRSSLPAAIPTPPLSAVEQSRAEPPAAVQDVAMQDASAPPPTPPGARTPQLPSWVQQPAPVPPPASAPPSMVSSVPVPAPVPAPAPVQAPAPLPAPPVSAPSAIPAAAAVPATATVYTQYVQLVYDKAQEILAHVVTHPCTQLELQYAISDMRRRVAKIDERRARGADASAFAEMLLRAGQAVVDKRAALLQRGPLEDDLLDMLVEELEERLADMRRLGGAAGGA</sequence>
<gene>
    <name evidence="2" type="ORF">PsYK624_039940</name>
</gene>
<feature type="compositionally biased region" description="Polar residues" evidence="1">
    <location>
        <begin position="361"/>
        <end position="392"/>
    </location>
</feature>
<feature type="compositionally biased region" description="Low complexity" evidence="1">
    <location>
        <begin position="246"/>
        <end position="260"/>
    </location>
</feature>
<feature type="compositionally biased region" description="Polar residues" evidence="1">
    <location>
        <begin position="580"/>
        <end position="589"/>
    </location>
</feature>
<proteinExistence type="predicted"/>
<feature type="compositionally biased region" description="Acidic residues" evidence="1">
    <location>
        <begin position="177"/>
        <end position="188"/>
    </location>
</feature>
<feature type="compositionally biased region" description="Low complexity" evidence="1">
    <location>
        <begin position="456"/>
        <end position="471"/>
    </location>
</feature>
<feature type="compositionally biased region" description="Polar residues" evidence="1">
    <location>
        <begin position="652"/>
        <end position="685"/>
    </location>
</feature>
<feature type="compositionally biased region" description="Low complexity" evidence="1">
    <location>
        <begin position="757"/>
        <end position="768"/>
    </location>
</feature>
<feature type="compositionally biased region" description="Basic and acidic residues" evidence="1">
    <location>
        <begin position="542"/>
        <end position="554"/>
    </location>
</feature>
<protein>
    <submittedName>
        <fullName evidence="2">Uncharacterized protein</fullName>
    </submittedName>
</protein>
<reference evidence="2 3" key="1">
    <citation type="submission" date="2021-08" db="EMBL/GenBank/DDBJ databases">
        <title>Draft Genome Sequence of Phanerochaete sordida strain YK-624.</title>
        <authorList>
            <person name="Mori T."/>
            <person name="Dohra H."/>
            <person name="Suzuki T."/>
            <person name="Kawagishi H."/>
            <person name="Hirai H."/>
        </authorList>
    </citation>
    <scope>NUCLEOTIDE SEQUENCE [LARGE SCALE GENOMIC DNA]</scope>
    <source>
        <strain evidence="2 3">YK-624</strain>
    </source>
</reference>
<feature type="region of interest" description="Disordered" evidence="1">
    <location>
        <begin position="205"/>
        <end position="785"/>
    </location>
</feature>
<comment type="caution">
    <text evidence="2">The sequence shown here is derived from an EMBL/GenBank/DDBJ whole genome shotgun (WGS) entry which is preliminary data.</text>
</comment>
<evidence type="ECO:0000313" key="3">
    <source>
        <dbReference type="Proteomes" id="UP000703269"/>
    </source>
</evidence>
<name>A0A9P3LA23_9APHY</name>
<dbReference type="OrthoDB" id="10684572at2759"/>
<keyword evidence="3" id="KW-1185">Reference proteome</keyword>
<dbReference type="AlphaFoldDB" id="A0A9P3LA23"/>
<feature type="region of interest" description="Disordered" evidence="1">
    <location>
        <begin position="167"/>
        <end position="193"/>
    </location>
</feature>
<feature type="compositionally biased region" description="Polar residues" evidence="1">
    <location>
        <begin position="273"/>
        <end position="291"/>
    </location>
</feature>
<accession>A0A9P3LA23</accession>
<feature type="compositionally biased region" description="Polar residues" evidence="1">
    <location>
        <begin position="305"/>
        <end position="326"/>
    </location>
</feature>
<feature type="compositionally biased region" description="Low complexity" evidence="1">
    <location>
        <begin position="436"/>
        <end position="447"/>
    </location>
</feature>